<feature type="transmembrane region" description="Helical" evidence="1">
    <location>
        <begin position="32"/>
        <end position="49"/>
    </location>
</feature>
<evidence type="ECO:0000313" key="2">
    <source>
        <dbReference type="EMBL" id="MDF9407922.1"/>
    </source>
</evidence>
<keyword evidence="1" id="KW-0812">Transmembrane</keyword>
<protein>
    <submittedName>
        <fullName evidence="2">Uncharacterized protein</fullName>
    </submittedName>
</protein>
<evidence type="ECO:0000256" key="1">
    <source>
        <dbReference type="SAM" id="Phobius"/>
    </source>
</evidence>
<gene>
    <name evidence="2" type="ORF">L7E55_06035</name>
</gene>
<feature type="transmembrane region" description="Helical" evidence="1">
    <location>
        <begin position="84"/>
        <end position="108"/>
    </location>
</feature>
<dbReference type="RefSeq" id="WP_277443177.1">
    <property type="nucleotide sequence ID" value="NZ_JAKOAV010000008.1"/>
</dbReference>
<keyword evidence="1" id="KW-0472">Membrane</keyword>
<keyword evidence="1" id="KW-1133">Transmembrane helix</keyword>
<keyword evidence="3" id="KW-1185">Reference proteome</keyword>
<sequence length="153" mass="17298">MEKILLFFMQGIPEITGVVAFGLALVRVPLRWRIVTATGTVLTIIIYVIRSVQITFGIHMVMVILLLAVFIIKTTRITAMNSFFAAIASFTTLATLEFVIIKLFLLITKLDQQVFVSNELLWKLVGLPQAILMILFALIISKYKAPDRDAWRI</sequence>
<accession>A0A9X4H4V6</accession>
<organism evidence="2 3">
    <name type="scientific">Pelotomaculum isophthalicicum JI</name>
    <dbReference type="NCBI Taxonomy" id="947010"/>
    <lineage>
        <taxon>Bacteria</taxon>
        <taxon>Bacillati</taxon>
        <taxon>Bacillota</taxon>
        <taxon>Clostridia</taxon>
        <taxon>Eubacteriales</taxon>
        <taxon>Desulfotomaculaceae</taxon>
        <taxon>Pelotomaculum</taxon>
    </lineage>
</organism>
<proteinExistence type="predicted"/>
<feature type="transmembrane region" description="Helical" evidence="1">
    <location>
        <begin position="120"/>
        <end position="140"/>
    </location>
</feature>
<feature type="transmembrane region" description="Helical" evidence="1">
    <location>
        <begin position="6"/>
        <end position="25"/>
    </location>
</feature>
<evidence type="ECO:0000313" key="3">
    <source>
        <dbReference type="Proteomes" id="UP001154312"/>
    </source>
</evidence>
<name>A0A9X4H4V6_9FIRM</name>
<dbReference type="AlphaFoldDB" id="A0A9X4H4V6"/>
<comment type="caution">
    <text evidence="2">The sequence shown here is derived from an EMBL/GenBank/DDBJ whole genome shotgun (WGS) entry which is preliminary data.</text>
</comment>
<dbReference type="EMBL" id="JAKOAV010000008">
    <property type="protein sequence ID" value="MDF9407922.1"/>
    <property type="molecule type" value="Genomic_DNA"/>
</dbReference>
<reference evidence="2" key="1">
    <citation type="submission" date="2022-02" db="EMBL/GenBank/DDBJ databases">
        <authorList>
            <person name="Leng L."/>
        </authorList>
    </citation>
    <scope>NUCLEOTIDE SEQUENCE</scope>
    <source>
        <strain evidence="2">JI</strain>
    </source>
</reference>
<feature type="transmembrane region" description="Helical" evidence="1">
    <location>
        <begin position="55"/>
        <end position="72"/>
    </location>
</feature>
<dbReference type="Proteomes" id="UP001154312">
    <property type="component" value="Unassembled WGS sequence"/>
</dbReference>